<organism evidence="2 3">
    <name type="scientific">Anabaenopsis circularis NIES-21</name>
    <dbReference type="NCBI Taxonomy" id="1085406"/>
    <lineage>
        <taxon>Bacteria</taxon>
        <taxon>Bacillati</taxon>
        <taxon>Cyanobacteriota</taxon>
        <taxon>Cyanophyceae</taxon>
        <taxon>Nostocales</taxon>
        <taxon>Nodulariaceae</taxon>
        <taxon>Anabaenopsis</taxon>
    </lineage>
</organism>
<dbReference type="CDD" id="cd00761">
    <property type="entry name" value="Glyco_tranf_GTA_type"/>
    <property type="match status" value="1"/>
</dbReference>
<dbReference type="InterPro" id="IPR029044">
    <property type="entry name" value="Nucleotide-diphossugar_trans"/>
</dbReference>
<dbReference type="EMBL" id="AP018174">
    <property type="protein sequence ID" value="BAY18536.1"/>
    <property type="molecule type" value="Genomic_DNA"/>
</dbReference>
<dbReference type="Gene3D" id="3.90.550.10">
    <property type="entry name" value="Spore Coat Polysaccharide Biosynthesis Protein SpsA, Chain A"/>
    <property type="match status" value="1"/>
</dbReference>
<dbReference type="AlphaFoldDB" id="A0A1Z4GMF9"/>
<dbReference type="Pfam" id="PF00535">
    <property type="entry name" value="Glycos_transf_2"/>
    <property type="match status" value="1"/>
</dbReference>
<reference evidence="2 3" key="1">
    <citation type="submission" date="2017-06" db="EMBL/GenBank/DDBJ databases">
        <title>Genome sequencing of cyanobaciteial culture collection at National Institute for Environmental Studies (NIES).</title>
        <authorList>
            <person name="Hirose Y."/>
            <person name="Shimura Y."/>
            <person name="Fujisawa T."/>
            <person name="Nakamura Y."/>
            <person name="Kawachi M."/>
        </authorList>
    </citation>
    <scope>NUCLEOTIDE SEQUENCE [LARGE SCALE GENOMIC DNA]</scope>
    <source>
        <strain evidence="2 3">NIES-21</strain>
    </source>
</reference>
<sequence>MALCRVYLLTYRRNHLLPRALNSLLNQTFTDWICELHNDDPSDPFPRELVEKIADPRIVIVDHVENLGPTRTFNLVYQPKSEVFISLLEDDNWWEPHFLATMINAMEQFPNVQVAWANMRLWQEESDGSWTDIGKNIWNSCQTDGVQLFDWGQQQQIMGAIHSNGAMILRSQFASNFVIPDDTPFASVELVRERAFHFPILFVPQVCANFAITQSTSRSKNRSVWSRIQILMTASFFKHVPVEVETIRQIWLEAGSTTAKSTSSLFFAALICPDCRQLLKYARLKDWIFFIASCLKRPKIALENLQATNSYPDVWNFLDRQTAIRVQEMKKQVYSD</sequence>
<accession>A0A1Z4GMF9</accession>
<dbReference type="Proteomes" id="UP000218287">
    <property type="component" value="Chromosome"/>
</dbReference>
<dbReference type="GO" id="GO:0016740">
    <property type="term" value="F:transferase activity"/>
    <property type="evidence" value="ECO:0007669"/>
    <property type="project" value="UniProtKB-KW"/>
</dbReference>
<proteinExistence type="predicted"/>
<dbReference type="SUPFAM" id="SSF53448">
    <property type="entry name" value="Nucleotide-diphospho-sugar transferases"/>
    <property type="match status" value="1"/>
</dbReference>
<keyword evidence="2" id="KW-0808">Transferase</keyword>
<evidence type="ECO:0000259" key="1">
    <source>
        <dbReference type="Pfam" id="PF00535"/>
    </source>
</evidence>
<protein>
    <submittedName>
        <fullName evidence="2">Glycosyl transferase family protein</fullName>
    </submittedName>
</protein>
<keyword evidence="3" id="KW-1185">Reference proteome</keyword>
<dbReference type="InterPro" id="IPR001173">
    <property type="entry name" value="Glyco_trans_2-like"/>
</dbReference>
<dbReference type="OrthoDB" id="9802649at2"/>
<gene>
    <name evidence="2" type="ORF">NIES21_43830</name>
</gene>
<feature type="domain" description="Glycosyltransferase 2-like" evidence="1">
    <location>
        <begin position="9"/>
        <end position="116"/>
    </location>
</feature>
<evidence type="ECO:0000313" key="3">
    <source>
        <dbReference type="Proteomes" id="UP000218287"/>
    </source>
</evidence>
<name>A0A1Z4GMF9_9CYAN</name>
<evidence type="ECO:0000313" key="2">
    <source>
        <dbReference type="EMBL" id="BAY18536.1"/>
    </source>
</evidence>